<proteinExistence type="predicted"/>
<keyword evidence="1" id="KW-1133">Transmembrane helix</keyword>
<comment type="caution">
    <text evidence="2">The sequence shown here is derived from an EMBL/GenBank/DDBJ whole genome shotgun (WGS) entry which is preliminary data.</text>
</comment>
<protein>
    <submittedName>
        <fullName evidence="2">Uncharacterized protein</fullName>
    </submittedName>
</protein>
<evidence type="ECO:0000256" key="1">
    <source>
        <dbReference type="SAM" id="Phobius"/>
    </source>
</evidence>
<reference evidence="2 3" key="1">
    <citation type="journal article" date="2018" name="Mol. Plant">
        <title>The genome of Artemisia annua provides insight into the evolution of Asteraceae family and artemisinin biosynthesis.</title>
        <authorList>
            <person name="Shen Q."/>
            <person name="Zhang L."/>
            <person name="Liao Z."/>
            <person name="Wang S."/>
            <person name="Yan T."/>
            <person name="Shi P."/>
            <person name="Liu M."/>
            <person name="Fu X."/>
            <person name="Pan Q."/>
            <person name="Wang Y."/>
            <person name="Lv Z."/>
            <person name="Lu X."/>
            <person name="Zhang F."/>
            <person name="Jiang W."/>
            <person name="Ma Y."/>
            <person name="Chen M."/>
            <person name="Hao X."/>
            <person name="Li L."/>
            <person name="Tang Y."/>
            <person name="Lv G."/>
            <person name="Zhou Y."/>
            <person name="Sun X."/>
            <person name="Brodelius P.E."/>
            <person name="Rose J.K.C."/>
            <person name="Tang K."/>
        </authorList>
    </citation>
    <scope>NUCLEOTIDE SEQUENCE [LARGE SCALE GENOMIC DNA]</scope>
    <source>
        <strain evidence="3">cv. Huhao1</strain>
        <tissue evidence="2">Leaf</tissue>
    </source>
</reference>
<dbReference type="EMBL" id="PKPP01000829">
    <property type="protein sequence ID" value="PWA88271.1"/>
    <property type="molecule type" value="Genomic_DNA"/>
</dbReference>
<keyword evidence="3" id="KW-1185">Reference proteome</keyword>
<evidence type="ECO:0000313" key="2">
    <source>
        <dbReference type="EMBL" id="PWA88271.1"/>
    </source>
</evidence>
<dbReference type="AlphaFoldDB" id="A0A2U1PR98"/>
<keyword evidence="1" id="KW-0812">Transmembrane</keyword>
<accession>A0A2U1PR98</accession>
<dbReference type="Proteomes" id="UP000245207">
    <property type="component" value="Unassembled WGS sequence"/>
</dbReference>
<feature type="transmembrane region" description="Helical" evidence="1">
    <location>
        <begin position="20"/>
        <end position="41"/>
    </location>
</feature>
<organism evidence="2 3">
    <name type="scientific">Artemisia annua</name>
    <name type="common">Sweet wormwood</name>
    <dbReference type="NCBI Taxonomy" id="35608"/>
    <lineage>
        <taxon>Eukaryota</taxon>
        <taxon>Viridiplantae</taxon>
        <taxon>Streptophyta</taxon>
        <taxon>Embryophyta</taxon>
        <taxon>Tracheophyta</taxon>
        <taxon>Spermatophyta</taxon>
        <taxon>Magnoliopsida</taxon>
        <taxon>eudicotyledons</taxon>
        <taxon>Gunneridae</taxon>
        <taxon>Pentapetalae</taxon>
        <taxon>asterids</taxon>
        <taxon>campanulids</taxon>
        <taxon>Asterales</taxon>
        <taxon>Asteraceae</taxon>
        <taxon>Asteroideae</taxon>
        <taxon>Anthemideae</taxon>
        <taxon>Artemisiinae</taxon>
        <taxon>Artemisia</taxon>
    </lineage>
</organism>
<evidence type="ECO:0000313" key="3">
    <source>
        <dbReference type="Proteomes" id="UP000245207"/>
    </source>
</evidence>
<name>A0A2U1PR98_ARTAN</name>
<dbReference type="OrthoDB" id="1702020at2759"/>
<keyword evidence="1" id="KW-0472">Membrane</keyword>
<gene>
    <name evidence="2" type="ORF">CTI12_AA122560</name>
</gene>
<sequence>MTQPSFIFKIFESMGSVNCRVTPILVICILLLSFGSVRVYAIRSVVLALRRILDGIDVQELDKPLNIAPSPSVTFDQYQSNKRRIRRGVAKTFWVSVAINEVCLTIRKVQRVTIMPSLNTPSCLGKIAIFLKRFMVLAAPILNHTFRMLIS</sequence>